<sequence>MKYGIYVPNCWSYGTVGGLTRLALEAEEAGWDGFFIWDHLLIAEDIPLVDSQVAMASIAAATSAEGLKSIGSLVTPLARRRPWKVARETAALQELAEGRLVVGIGLGQPPEYVFSNQELPTPPERGVALDDAVELLVGFWSGQPVTWRRPAERCGDGESVPQVDAPPFLPAPEPVPPIWVAGAVYREPAQKEPDVVAMSKDEYKPQLVDRTVDQPTRPFRRAARHQGLFPITMPWDNSRPITPAELRLAVDMAFPDDAPPDGYDVIAYGRTAGPDAPTSLGDLDLFQETGATWWLESPPDLASLEDASAIIAAGPPTR</sequence>
<dbReference type="InterPro" id="IPR036661">
    <property type="entry name" value="Luciferase-like_sf"/>
</dbReference>
<dbReference type="Pfam" id="PF00296">
    <property type="entry name" value="Bac_luciferase"/>
    <property type="match status" value="1"/>
</dbReference>
<evidence type="ECO:0000259" key="2">
    <source>
        <dbReference type="Pfam" id="PF00296"/>
    </source>
</evidence>
<dbReference type="InterPro" id="IPR050564">
    <property type="entry name" value="F420-G6PD/mer"/>
</dbReference>
<evidence type="ECO:0000313" key="4">
    <source>
        <dbReference type="Proteomes" id="UP000469185"/>
    </source>
</evidence>
<accession>A0A6N9YRL0</accession>
<dbReference type="GO" id="GO:0016705">
    <property type="term" value="F:oxidoreductase activity, acting on paired donors, with incorporation or reduction of molecular oxygen"/>
    <property type="evidence" value="ECO:0007669"/>
    <property type="project" value="InterPro"/>
</dbReference>
<feature type="domain" description="Luciferase-like" evidence="2">
    <location>
        <begin position="4"/>
        <end position="183"/>
    </location>
</feature>
<dbReference type="EMBL" id="JAAGOB010000011">
    <property type="protein sequence ID" value="NED97439.1"/>
    <property type="molecule type" value="Genomic_DNA"/>
</dbReference>
<organism evidence="3 4">
    <name type="scientific">Phytoactinopolyspora alkaliphila</name>
    <dbReference type="NCBI Taxonomy" id="1783498"/>
    <lineage>
        <taxon>Bacteria</taxon>
        <taxon>Bacillati</taxon>
        <taxon>Actinomycetota</taxon>
        <taxon>Actinomycetes</taxon>
        <taxon>Jiangellales</taxon>
        <taxon>Jiangellaceae</taxon>
        <taxon>Phytoactinopolyspora</taxon>
    </lineage>
</organism>
<proteinExistence type="predicted"/>
<name>A0A6N9YRL0_9ACTN</name>
<dbReference type="AlphaFoldDB" id="A0A6N9YRL0"/>
<dbReference type="InterPro" id="IPR011251">
    <property type="entry name" value="Luciferase-like_dom"/>
</dbReference>
<dbReference type="PANTHER" id="PTHR43244:SF1">
    <property type="entry name" value="5,10-METHYLENETETRAHYDROMETHANOPTERIN REDUCTASE"/>
    <property type="match status" value="1"/>
</dbReference>
<keyword evidence="1" id="KW-0560">Oxidoreductase</keyword>
<comment type="caution">
    <text evidence="3">The sequence shown here is derived from an EMBL/GenBank/DDBJ whole genome shotgun (WGS) entry which is preliminary data.</text>
</comment>
<protein>
    <submittedName>
        <fullName evidence="3">LLM class flavin-dependent oxidoreductase</fullName>
    </submittedName>
</protein>
<dbReference type="RefSeq" id="WP_163820218.1">
    <property type="nucleotide sequence ID" value="NZ_JAAGOB010000011.1"/>
</dbReference>
<evidence type="ECO:0000256" key="1">
    <source>
        <dbReference type="ARBA" id="ARBA00023002"/>
    </source>
</evidence>
<evidence type="ECO:0000313" key="3">
    <source>
        <dbReference type="EMBL" id="NED97439.1"/>
    </source>
</evidence>
<dbReference type="PANTHER" id="PTHR43244">
    <property type="match status" value="1"/>
</dbReference>
<keyword evidence="4" id="KW-1185">Reference proteome</keyword>
<dbReference type="SUPFAM" id="SSF51679">
    <property type="entry name" value="Bacterial luciferase-like"/>
    <property type="match status" value="1"/>
</dbReference>
<dbReference type="Proteomes" id="UP000469185">
    <property type="component" value="Unassembled WGS sequence"/>
</dbReference>
<reference evidence="3 4" key="1">
    <citation type="submission" date="2020-02" db="EMBL/GenBank/DDBJ databases">
        <authorList>
            <person name="Li X.-J."/>
            <person name="Feng X.-M."/>
        </authorList>
    </citation>
    <scope>NUCLEOTIDE SEQUENCE [LARGE SCALE GENOMIC DNA]</scope>
    <source>
        <strain evidence="3 4">CGMCC 4.7225</strain>
    </source>
</reference>
<dbReference type="Gene3D" id="3.20.20.30">
    <property type="entry name" value="Luciferase-like domain"/>
    <property type="match status" value="1"/>
</dbReference>
<gene>
    <name evidence="3" type="ORF">G1H11_19255</name>
</gene>